<dbReference type="PANTHER" id="PTHR31066">
    <property type="entry name" value="OS05G0427100 PROTEIN-RELATED"/>
    <property type="match status" value="1"/>
</dbReference>
<evidence type="ECO:0000313" key="1">
    <source>
        <dbReference type="EMBL" id="KAK1419088.1"/>
    </source>
</evidence>
<dbReference type="EMBL" id="JAUHHV010000007">
    <property type="protein sequence ID" value="KAK1419088.1"/>
    <property type="molecule type" value="Genomic_DNA"/>
</dbReference>
<dbReference type="AlphaFoldDB" id="A0AAD8NSA7"/>
<proteinExistence type="predicted"/>
<accession>A0AAD8NSA7</accession>
<organism evidence="1 2">
    <name type="scientific">Tagetes erecta</name>
    <name type="common">African marigold</name>
    <dbReference type="NCBI Taxonomy" id="13708"/>
    <lineage>
        <taxon>Eukaryota</taxon>
        <taxon>Viridiplantae</taxon>
        <taxon>Streptophyta</taxon>
        <taxon>Embryophyta</taxon>
        <taxon>Tracheophyta</taxon>
        <taxon>Spermatophyta</taxon>
        <taxon>Magnoliopsida</taxon>
        <taxon>eudicotyledons</taxon>
        <taxon>Gunneridae</taxon>
        <taxon>Pentapetalae</taxon>
        <taxon>asterids</taxon>
        <taxon>campanulids</taxon>
        <taxon>Asterales</taxon>
        <taxon>Asteraceae</taxon>
        <taxon>Asteroideae</taxon>
        <taxon>Heliantheae alliance</taxon>
        <taxon>Tageteae</taxon>
        <taxon>Tagetes</taxon>
    </lineage>
</organism>
<comment type="caution">
    <text evidence="1">The sequence shown here is derived from an EMBL/GenBank/DDBJ whole genome shotgun (WGS) entry which is preliminary data.</text>
</comment>
<gene>
    <name evidence="1" type="ORF">QVD17_28245</name>
</gene>
<reference evidence="1" key="1">
    <citation type="journal article" date="2023" name="bioRxiv">
        <title>Improved chromosome-level genome assembly for marigold (Tagetes erecta).</title>
        <authorList>
            <person name="Jiang F."/>
            <person name="Yuan L."/>
            <person name="Wang S."/>
            <person name="Wang H."/>
            <person name="Xu D."/>
            <person name="Wang A."/>
            <person name="Fan W."/>
        </authorList>
    </citation>
    <scope>NUCLEOTIDE SEQUENCE</scope>
    <source>
        <strain evidence="1">WSJ</strain>
        <tissue evidence="1">Leaf</tissue>
    </source>
</reference>
<protein>
    <submittedName>
        <fullName evidence="1">Uncharacterized protein</fullName>
    </submittedName>
</protein>
<evidence type="ECO:0000313" key="2">
    <source>
        <dbReference type="Proteomes" id="UP001229421"/>
    </source>
</evidence>
<dbReference type="PANTHER" id="PTHR31066:SF27">
    <property type="entry name" value="EXPRESSED PROTEIN"/>
    <property type="match status" value="1"/>
</dbReference>
<dbReference type="Proteomes" id="UP001229421">
    <property type="component" value="Unassembled WGS sequence"/>
</dbReference>
<sequence>MSATYPDSSPRSGNTDSWEKIIPLYPSNGTTTAPAQDGLTKLRLMCRYGGRIVPCPHNKSLCYDGGDTRIMVVDRHTTILDLTHRLSKILL</sequence>
<keyword evidence="2" id="KW-1185">Reference proteome</keyword>
<dbReference type="InterPro" id="IPR053198">
    <property type="entry name" value="Gynoecium_Dev_Regulator"/>
</dbReference>
<name>A0AAD8NSA7_TARER</name>